<proteinExistence type="predicted"/>
<reference evidence="4 5" key="1">
    <citation type="submission" date="2018-07" db="EMBL/GenBank/DDBJ databases">
        <title>The genomes of Aspergillus section Nigri reveals drivers in fungal speciation.</title>
        <authorList>
            <consortium name="DOE Joint Genome Institute"/>
            <person name="Vesth T.C."/>
            <person name="Nybo J."/>
            <person name="Theobald S."/>
            <person name="Brandl J."/>
            <person name="Frisvad J.C."/>
            <person name="Nielsen K.F."/>
            <person name="Lyhne E.K."/>
            <person name="Kogle M.E."/>
            <person name="Kuo A."/>
            <person name="Riley R."/>
            <person name="Clum A."/>
            <person name="Nolan M."/>
            <person name="Lipzen A."/>
            <person name="Salamov A."/>
            <person name="Henrissat B."/>
            <person name="Wiebenga A."/>
            <person name="De vries R.P."/>
            <person name="Grigoriev I.V."/>
            <person name="Mortensen U.H."/>
            <person name="Andersen M.R."/>
            <person name="Baker S.E."/>
        </authorList>
    </citation>
    <scope>NUCLEOTIDE SEQUENCE [LARGE SCALE GENOMIC DNA]</scope>
    <source>
        <strain evidence="4 5">CBS 139.54b</strain>
    </source>
</reference>
<feature type="region of interest" description="Disordered" evidence="2">
    <location>
        <begin position="1"/>
        <end position="67"/>
    </location>
</feature>
<feature type="domain" description="BAR" evidence="3">
    <location>
        <begin position="484"/>
        <end position="763"/>
    </location>
</feature>
<dbReference type="Proteomes" id="UP000253729">
    <property type="component" value="Unassembled WGS sequence"/>
</dbReference>
<dbReference type="GeneID" id="38137577"/>
<gene>
    <name evidence="4" type="ORF">BDQ94DRAFT_160462</name>
</gene>
<keyword evidence="5" id="KW-1185">Reference proteome</keyword>
<evidence type="ECO:0000313" key="4">
    <source>
        <dbReference type="EMBL" id="RDH31803.1"/>
    </source>
</evidence>
<evidence type="ECO:0000259" key="3">
    <source>
        <dbReference type="SMART" id="SM00721"/>
    </source>
</evidence>
<dbReference type="InterPro" id="IPR058348">
    <property type="entry name" value="DUF8035"/>
</dbReference>
<sequence length="779" mass="90672">MSRYGDYRRSTGALDEDHYSRERERHRHRHRSRGPPVLERPRRVEEDDRFEYRLQEQERYGPPARRSEMFYEDEHLAYSPGPLVTYRHAESPPPRPRLLRRQSSLDTFDRPTRKIDEYYYSDYPPRAPPSPPPMRRRGSFHRVRSPDYYEEIRIAEPDYYGDEEYREFRERDRIVERPRRSVSRFRERMVEEVDVEKPYPRKGKTRMPRKLVHTSAIREFGYPYEEEGKMIIIQVALSKEQIDEVISRSREMKRMTETRYKHTSSPSPVRDRKRERIVERIAMDSYTPRTSHETLLIEPSPSRHRSRSRHHHHHHHHGELEEKKITRTVSRTRNVSVQGRPRRRSSPVRRIERYDDGAQSTKLQSGPLAIVVRPRDSDDDLREYTQFERRGGGEMIRDTEIIGDGEEEEILEVKKDRRGRMSLVRRKRDAAWVPGSCRHETVAVPAIRRRCRTNERKIYRALLGNSRDLVSNYIMDKFQAFGKNLSASFSPFAARTQQMIKEQLGQADDRTQLPDEYIELEKRVDALKIVHQKLLQVTSQYSNEAYDYPPNIRESFNDMGRTISEKVQLLSQASSPAEAQAALTAPPSAKPQPKTFNHAIARASLAGSQTLAQSSHGEDPLATALEKYALASEKVGEARLAQDAQIQSRFLAGWNTTLNTNLMFAAKARKNVENARLMLDSIKASKKAAVRGDWDSLSEEARAEIEQAEDEFVGQTEEAVSVMKNVLDTPEPLRNLADLIAAQLEYHKRSYEILSELAPVVDGLQVEQEASYRKSREGA</sequence>
<feature type="compositionally biased region" description="Basic and acidic residues" evidence="2">
    <location>
        <begin position="39"/>
        <end position="67"/>
    </location>
</feature>
<dbReference type="AlphaFoldDB" id="A0A3F3PY08"/>
<feature type="compositionally biased region" description="Basic residues" evidence="2">
    <location>
        <begin position="302"/>
        <end position="317"/>
    </location>
</feature>
<keyword evidence="1" id="KW-0175">Coiled coil</keyword>
<feature type="compositionally biased region" description="Polar residues" evidence="2">
    <location>
        <begin position="327"/>
        <end position="337"/>
    </location>
</feature>
<dbReference type="Pfam" id="PF10455">
    <property type="entry name" value="BAR_2"/>
    <property type="match status" value="1"/>
</dbReference>
<evidence type="ECO:0000313" key="5">
    <source>
        <dbReference type="Proteomes" id="UP000253729"/>
    </source>
</evidence>
<feature type="compositionally biased region" description="Basic residues" evidence="2">
    <location>
        <begin position="24"/>
        <end position="33"/>
    </location>
</feature>
<protein>
    <submittedName>
        <fullName evidence="4">Bin/amphiphysin/Rvs domain for vesicular trafficking-domain-containing protein</fullName>
    </submittedName>
</protein>
<feature type="coiled-coil region" evidence="1">
    <location>
        <begin position="665"/>
        <end position="718"/>
    </location>
</feature>
<dbReference type="InterPro" id="IPR004148">
    <property type="entry name" value="BAR_dom"/>
</dbReference>
<dbReference type="InterPro" id="IPR027267">
    <property type="entry name" value="AH/BAR_dom_sf"/>
</dbReference>
<dbReference type="EMBL" id="KZ852053">
    <property type="protein sequence ID" value="RDH31803.1"/>
    <property type="molecule type" value="Genomic_DNA"/>
</dbReference>
<dbReference type="Pfam" id="PF26118">
    <property type="entry name" value="DUF8035"/>
    <property type="match status" value="1"/>
</dbReference>
<evidence type="ECO:0000256" key="1">
    <source>
        <dbReference type="SAM" id="Coils"/>
    </source>
</evidence>
<dbReference type="CDD" id="cd07600">
    <property type="entry name" value="BAR_Gvp36"/>
    <property type="match status" value="1"/>
</dbReference>
<dbReference type="STRING" id="1341132.A0A3F3PY08"/>
<evidence type="ECO:0000256" key="2">
    <source>
        <dbReference type="SAM" id="MobiDB-lite"/>
    </source>
</evidence>
<dbReference type="GO" id="GO:0005737">
    <property type="term" value="C:cytoplasm"/>
    <property type="evidence" value="ECO:0007669"/>
    <property type="project" value="InterPro"/>
</dbReference>
<name>A0A3F3PY08_9EURO</name>
<dbReference type="InterPro" id="IPR018859">
    <property type="entry name" value="BAR_dom-cont"/>
</dbReference>
<dbReference type="Gene3D" id="1.20.1270.60">
    <property type="entry name" value="Arfaptin homology (AH) domain/BAR domain"/>
    <property type="match status" value="1"/>
</dbReference>
<feature type="compositionally biased region" description="Basic and acidic residues" evidence="2">
    <location>
        <begin position="1"/>
        <end position="23"/>
    </location>
</feature>
<organism evidence="4 5">
    <name type="scientific">Aspergillus welwitschiae</name>
    <dbReference type="NCBI Taxonomy" id="1341132"/>
    <lineage>
        <taxon>Eukaryota</taxon>
        <taxon>Fungi</taxon>
        <taxon>Dikarya</taxon>
        <taxon>Ascomycota</taxon>
        <taxon>Pezizomycotina</taxon>
        <taxon>Eurotiomycetes</taxon>
        <taxon>Eurotiomycetidae</taxon>
        <taxon>Eurotiales</taxon>
        <taxon>Aspergillaceae</taxon>
        <taxon>Aspergillus</taxon>
        <taxon>Aspergillus subgen. Circumdati</taxon>
    </lineage>
</organism>
<accession>A0A3F3PY08</accession>
<dbReference type="SMART" id="SM00721">
    <property type="entry name" value="BAR"/>
    <property type="match status" value="1"/>
</dbReference>
<dbReference type="RefSeq" id="XP_026624825.1">
    <property type="nucleotide sequence ID" value="XM_026769221.1"/>
</dbReference>
<feature type="region of interest" description="Disordered" evidence="2">
    <location>
        <begin position="291"/>
        <end position="361"/>
    </location>
</feature>
<dbReference type="SUPFAM" id="SSF103657">
    <property type="entry name" value="BAR/IMD domain-like"/>
    <property type="match status" value="1"/>
</dbReference>